<dbReference type="InterPro" id="IPR011335">
    <property type="entry name" value="Restrct_endonuc-II-like"/>
</dbReference>
<keyword evidence="2" id="KW-0540">Nuclease</keyword>
<evidence type="ECO:0000313" key="2">
    <source>
        <dbReference type="EMBL" id="MBP1930771.1"/>
    </source>
</evidence>
<sequence>MKRYEIDLIVMKEDTIVFVEVKTRTKEEFAKGYESVNHAKQARIRKAATLYLMQSRLPLLEVRFDVISVGYNSMGESPANILHFKNAF</sequence>
<comment type="similarity">
    <text evidence="1">Belongs to the UPF0102 family.</text>
</comment>
<gene>
    <name evidence="2" type="ORF">J2Z37_000758</name>
</gene>
<proteinExistence type="inferred from homology"/>
<dbReference type="InterPro" id="IPR003509">
    <property type="entry name" value="UPF0102_YraN-like"/>
</dbReference>
<dbReference type="Proteomes" id="UP001519343">
    <property type="component" value="Unassembled WGS sequence"/>
</dbReference>
<dbReference type="InterPro" id="IPR011856">
    <property type="entry name" value="tRNA_endonuc-like_dom_sf"/>
</dbReference>
<evidence type="ECO:0000313" key="3">
    <source>
        <dbReference type="Proteomes" id="UP001519343"/>
    </source>
</evidence>
<dbReference type="Gene3D" id="3.40.1350.10">
    <property type="match status" value="1"/>
</dbReference>
<keyword evidence="2" id="KW-0255">Endonuclease</keyword>
<accession>A0ABS4GKK0</accession>
<comment type="caution">
    <text evidence="2">The sequence shown here is derived from an EMBL/GenBank/DDBJ whole genome shotgun (WGS) entry which is preliminary data.</text>
</comment>
<protein>
    <submittedName>
        <fullName evidence="2">Endonuclease</fullName>
    </submittedName>
</protein>
<reference evidence="2 3" key="1">
    <citation type="submission" date="2021-03" db="EMBL/GenBank/DDBJ databases">
        <title>Genomic Encyclopedia of Type Strains, Phase IV (KMG-IV): sequencing the most valuable type-strain genomes for metagenomic binning, comparative biology and taxonomic classification.</title>
        <authorList>
            <person name="Goeker M."/>
        </authorList>
    </citation>
    <scope>NUCLEOTIDE SEQUENCE [LARGE SCALE GENOMIC DNA]</scope>
    <source>
        <strain evidence="2 3">DSM 24738</strain>
    </source>
</reference>
<dbReference type="EMBL" id="JAGGKT010000001">
    <property type="protein sequence ID" value="MBP1930771.1"/>
    <property type="molecule type" value="Genomic_DNA"/>
</dbReference>
<name>A0ABS4GKK0_9BACL</name>
<organism evidence="2 3">
    <name type="scientific">Ammoniphilus resinae</name>
    <dbReference type="NCBI Taxonomy" id="861532"/>
    <lineage>
        <taxon>Bacteria</taxon>
        <taxon>Bacillati</taxon>
        <taxon>Bacillota</taxon>
        <taxon>Bacilli</taxon>
        <taxon>Bacillales</taxon>
        <taxon>Paenibacillaceae</taxon>
        <taxon>Aneurinibacillus group</taxon>
        <taxon>Ammoniphilus</taxon>
    </lineage>
</organism>
<evidence type="ECO:0000256" key="1">
    <source>
        <dbReference type="ARBA" id="ARBA00006738"/>
    </source>
</evidence>
<dbReference type="PANTHER" id="PTHR34039:SF1">
    <property type="entry name" value="UPF0102 PROTEIN YRAN"/>
    <property type="match status" value="1"/>
</dbReference>
<dbReference type="Pfam" id="PF02021">
    <property type="entry name" value="UPF0102"/>
    <property type="match status" value="1"/>
</dbReference>
<keyword evidence="3" id="KW-1185">Reference proteome</keyword>
<dbReference type="SUPFAM" id="SSF52980">
    <property type="entry name" value="Restriction endonuclease-like"/>
    <property type="match status" value="1"/>
</dbReference>
<dbReference type="GO" id="GO:0004519">
    <property type="term" value="F:endonuclease activity"/>
    <property type="evidence" value="ECO:0007669"/>
    <property type="project" value="UniProtKB-KW"/>
</dbReference>
<dbReference type="PANTHER" id="PTHR34039">
    <property type="entry name" value="UPF0102 PROTEIN YRAN"/>
    <property type="match status" value="1"/>
</dbReference>
<keyword evidence="2" id="KW-0378">Hydrolase</keyword>